<dbReference type="EMBL" id="BK059132">
    <property type="protein sequence ID" value="DAE33286.1"/>
    <property type="molecule type" value="Genomic_DNA"/>
</dbReference>
<name>A0A8S5RPQ7_9VIRU</name>
<protein>
    <recommendedName>
        <fullName evidence="2">Tail fiber protein</fullName>
    </recommendedName>
</protein>
<sequence>MKGSVDDASALTALTGVVIGDVYNVVAAGTLNGEAFEAGSNFVAIKAGAGNQTKMWDKLGGTIDLSAYAKSADVANTYATKTAVTSEISTKIGTLDKADTAVTGQVVSAVSETDGIITVSRRALVAGDIPTLATSKISGLDTALNGKVPTTRTVNSKSLSADVVLAGTDILVGGDGTYSTNNLQEAIEAIDGRIVQAAASGVQSFGGKTGAITVRGGQAATAPAVNLTMSDNELQAAVIGVATAAQGAKADTALQSSSITSGSVNGTIAVKGSNVFVKGLGSSAYTETSAFDAAGSADSALKSAKEYADNLMVWAEFN</sequence>
<evidence type="ECO:0008006" key="2">
    <source>
        <dbReference type="Google" id="ProtNLM"/>
    </source>
</evidence>
<evidence type="ECO:0000313" key="1">
    <source>
        <dbReference type="EMBL" id="DAE33286.1"/>
    </source>
</evidence>
<accession>A0A8S5RPQ7</accession>
<proteinExistence type="predicted"/>
<reference evidence="1" key="1">
    <citation type="journal article" date="2021" name="Proc. Natl. Acad. Sci. U.S.A.">
        <title>A Catalog of Tens of Thousands of Viruses from Human Metagenomes Reveals Hidden Associations with Chronic Diseases.</title>
        <authorList>
            <person name="Tisza M.J."/>
            <person name="Buck C.B."/>
        </authorList>
    </citation>
    <scope>NUCLEOTIDE SEQUENCE</scope>
    <source>
        <strain evidence="1">Ctrcb4</strain>
    </source>
</reference>
<organism evidence="1">
    <name type="scientific">virus sp. ctrcb4</name>
    <dbReference type="NCBI Taxonomy" id="2825824"/>
    <lineage>
        <taxon>Viruses</taxon>
    </lineage>
</organism>